<dbReference type="Pfam" id="PF24419">
    <property type="entry name" value="Cupin_NOL9"/>
    <property type="match status" value="1"/>
</dbReference>
<dbReference type="InterPro" id="IPR045116">
    <property type="entry name" value="Clp1/Grc3"/>
</dbReference>
<dbReference type="AlphaFoldDB" id="A0A9N8ZZF8"/>
<feature type="compositionally biased region" description="Polar residues" evidence="9">
    <location>
        <begin position="82"/>
        <end position="103"/>
    </location>
</feature>
<evidence type="ECO:0000259" key="11">
    <source>
        <dbReference type="Pfam" id="PF24419"/>
    </source>
</evidence>
<evidence type="ECO:0000256" key="5">
    <source>
        <dbReference type="ARBA" id="ARBA00022741"/>
    </source>
</evidence>
<feature type="compositionally biased region" description="Polar residues" evidence="9">
    <location>
        <begin position="13"/>
        <end position="39"/>
    </location>
</feature>
<feature type="domain" description="Clp1 P-loop" evidence="10">
    <location>
        <begin position="432"/>
        <end position="571"/>
    </location>
</feature>
<dbReference type="EMBL" id="CAJVPL010000588">
    <property type="protein sequence ID" value="CAG8512517.1"/>
    <property type="molecule type" value="Genomic_DNA"/>
</dbReference>
<keyword evidence="13" id="KW-1185">Reference proteome</keyword>
<feature type="compositionally biased region" description="Low complexity" evidence="9">
    <location>
        <begin position="68"/>
        <end position="81"/>
    </location>
</feature>
<evidence type="ECO:0000256" key="4">
    <source>
        <dbReference type="ARBA" id="ARBA00022679"/>
    </source>
</evidence>
<gene>
    <name evidence="12" type="ORF">AGERDE_LOCUS4815</name>
</gene>
<evidence type="ECO:0000313" key="12">
    <source>
        <dbReference type="EMBL" id="CAG8512517.1"/>
    </source>
</evidence>
<evidence type="ECO:0000313" key="13">
    <source>
        <dbReference type="Proteomes" id="UP000789831"/>
    </source>
</evidence>
<name>A0A9N8ZZF8_9GLOM</name>
<dbReference type="PANTHER" id="PTHR12755:SF3">
    <property type="entry name" value="POLYNUCLEOTIDE 5'-HYDROXYL-KINASE NOL9"/>
    <property type="match status" value="1"/>
</dbReference>
<feature type="region of interest" description="Disordered" evidence="9">
    <location>
        <begin position="1"/>
        <end position="103"/>
    </location>
</feature>
<evidence type="ECO:0000256" key="1">
    <source>
        <dbReference type="ARBA" id="ARBA00011003"/>
    </source>
</evidence>
<dbReference type="OrthoDB" id="2405412at2759"/>
<dbReference type="PANTHER" id="PTHR12755">
    <property type="entry name" value="CLEAVAGE/POLYADENYLATION FACTOR IA SUBUNIT CLP1P"/>
    <property type="match status" value="1"/>
</dbReference>
<protein>
    <recommendedName>
        <fullName evidence="3">Polynucleotide 5'-hydroxyl-kinase GRC3</fullName>
    </recommendedName>
    <alternativeName>
        <fullName evidence="8">Polynucleotide 5'-hydroxyl-kinase NOL9</fullName>
    </alternativeName>
    <alternativeName>
        <fullName evidence="2">Polynucleotide 5'-hydroxyl-kinase grc3</fullName>
    </alternativeName>
</protein>
<comment type="similarity">
    <text evidence="1">Belongs to the Clp1 family. NOL9/GRC3 subfamily.</text>
</comment>
<accession>A0A9N8ZZF8</accession>
<dbReference type="SUPFAM" id="SSF52540">
    <property type="entry name" value="P-loop containing nucleoside triphosphate hydrolases"/>
    <property type="match status" value="1"/>
</dbReference>
<dbReference type="GO" id="GO:0051731">
    <property type="term" value="F:polynucleotide 5'-hydroxyl-kinase activity"/>
    <property type="evidence" value="ECO:0007669"/>
    <property type="project" value="InterPro"/>
</dbReference>
<keyword evidence="7" id="KW-0067">ATP-binding</keyword>
<keyword evidence="5" id="KW-0547">Nucleotide-binding</keyword>
<sequence length="823" mass="93151">MSLKRKRQKEALSAQNYPTVSNDSKTAISSQNTVQSSKYNNKKSARHNLEISSNDNKIAKDLSEKPISTTTASITTTKSHSPPNLNTNQTPNHEFNDNNNSQGIALRKQSYNVKKSLEMLSEVNYDDEIENSDQESIQIEEEITDNNMFGNVSESEEDDDDVDKTQNIIIMNDLKVIEKIDHPIKSTTNIIDPNAISNFSPTSSNVFHSSTVNNNTHGRVCLVAMQAEETICFQGYVLVAPLFGQITIMGHRLRGEQISQKKIDSEDELIFWPVFSPKTHGLVVIRSMAMESTTTELPSYKMSNVGVKAPDTLKATINELLVNLDSRCVTFNSIVIFCELSWCGIDGVERTSTSIFRNIFSRDRTRNTDENMSIDKTDDFRIPGFYPILEPMPGIIGLHFPDSWTVTVKQILIESLDNNYNGQTHPVIILFGRKNVGKSTFSKILTNTLLNRHPRIAYIESDIGQPEFTPSGIVSLNIIDSPIFGPPFTHPKLPYRSYFIGHTNPRDCPDYYLSCLQELVAVFRRDFVDSSEYEDIKSNRIPLIINTHGLGYDLFLQLHNFAKPTHICQFQSLTYPYLNPPILPSYVLYPEDRPFPKLYHVDSNHSSPNSARFNAQFQRTLMLISYFYSVQFSSKLLPRQGFDQRWWNFDITLVQQVPWCLDWTKGLSKGVFMLCAEVPYSQLLYALNEYSSYNNRTDSSKIIPPPYFPSPKFPPPPPAHHTCFGLAIIRSIDPSTHTFHILTPLSTTILKRVNGIIKGSLELPVCASIDETSKTSTGLCRVPWKKVPYLNFDVGAGAGHAAQRVRRNLMRRGQMNTASIHDL</sequence>
<evidence type="ECO:0000259" key="10">
    <source>
        <dbReference type="Pfam" id="PF16575"/>
    </source>
</evidence>
<dbReference type="GO" id="GO:0005634">
    <property type="term" value="C:nucleus"/>
    <property type="evidence" value="ECO:0007669"/>
    <property type="project" value="TreeGrafter"/>
</dbReference>
<evidence type="ECO:0000256" key="7">
    <source>
        <dbReference type="ARBA" id="ARBA00022840"/>
    </source>
</evidence>
<dbReference type="GO" id="GO:0000448">
    <property type="term" value="P:cleavage in ITS2 between 5.8S rRNA and LSU-rRNA of tricistronic rRNA transcript (SSU-rRNA, 5.8S rRNA, LSU-rRNA)"/>
    <property type="evidence" value="ECO:0007669"/>
    <property type="project" value="TreeGrafter"/>
</dbReference>
<dbReference type="InterPro" id="IPR057573">
    <property type="entry name" value="NOL9_N"/>
</dbReference>
<keyword evidence="4" id="KW-0808">Transferase</keyword>
<dbReference type="InterPro" id="IPR032319">
    <property type="entry name" value="CLP1_P"/>
</dbReference>
<keyword evidence="6" id="KW-0418">Kinase</keyword>
<dbReference type="GO" id="GO:0005524">
    <property type="term" value="F:ATP binding"/>
    <property type="evidence" value="ECO:0007669"/>
    <property type="project" value="UniProtKB-KW"/>
</dbReference>
<feature type="domain" description="NOL9 N-terminal" evidence="11">
    <location>
        <begin position="210"/>
        <end position="326"/>
    </location>
</feature>
<dbReference type="InterPro" id="IPR027417">
    <property type="entry name" value="P-loop_NTPase"/>
</dbReference>
<comment type="caution">
    <text evidence="12">The sequence shown here is derived from an EMBL/GenBank/DDBJ whole genome shotgun (WGS) entry which is preliminary data.</text>
</comment>
<proteinExistence type="inferred from homology"/>
<evidence type="ECO:0000256" key="2">
    <source>
        <dbReference type="ARBA" id="ARBA00018706"/>
    </source>
</evidence>
<evidence type="ECO:0000256" key="3">
    <source>
        <dbReference type="ARBA" id="ARBA00019824"/>
    </source>
</evidence>
<evidence type="ECO:0000256" key="9">
    <source>
        <dbReference type="SAM" id="MobiDB-lite"/>
    </source>
</evidence>
<reference evidence="12" key="1">
    <citation type="submission" date="2021-06" db="EMBL/GenBank/DDBJ databases">
        <authorList>
            <person name="Kallberg Y."/>
            <person name="Tangrot J."/>
            <person name="Rosling A."/>
        </authorList>
    </citation>
    <scope>NUCLEOTIDE SEQUENCE</scope>
    <source>
        <strain evidence="12">MT106</strain>
    </source>
</reference>
<evidence type="ECO:0000256" key="8">
    <source>
        <dbReference type="ARBA" id="ARBA00071212"/>
    </source>
</evidence>
<evidence type="ECO:0000256" key="6">
    <source>
        <dbReference type="ARBA" id="ARBA00022777"/>
    </source>
</evidence>
<organism evidence="12 13">
    <name type="scientific">Ambispora gerdemannii</name>
    <dbReference type="NCBI Taxonomy" id="144530"/>
    <lineage>
        <taxon>Eukaryota</taxon>
        <taxon>Fungi</taxon>
        <taxon>Fungi incertae sedis</taxon>
        <taxon>Mucoromycota</taxon>
        <taxon>Glomeromycotina</taxon>
        <taxon>Glomeromycetes</taxon>
        <taxon>Archaeosporales</taxon>
        <taxon>Ambisporaceae</taxon>
        <taxon>Ambispora</taxon>
    </lineage>
</organism>
<dbReference type="Gene3D" id="3.40.50.300">
    <property type="entry name" value="P-loop containing nucleotide triphosphate hydrolases"/>
    <property type="match status" value="1"/>
</dbReference>
<dbReference type="Proteomes" id="UP000789831">
    <property type="component" value="Unassembled WGS sequence"/>
</dbReference>
<dbReference type="Pfam" id="PF16575">
    <property type="entry name" value="CLP1_P"/>
    <property type="match status" value="1"/>
</dbReference>